<keyword evidence="5" id="KW-0067">ATP-binding</keyword>
<dbReference type="InterPro" id="IPR003439">
    <property type="entry name" value="ABC_transporter-like_ATP-bd"/>
</dbReference>
<evidence type="ECO:0000259" key="9">
    <source>
        <dbReference type="PROSITE" id="PS50893"/>
    </source>
</evidence>
<feature type="transmembrane region" description="Helical" evidence="8">
    <location>
        <begin position="89"/>
        <end position="113"/>
    </location>
</feature>
<dbReference type="Proteomes" id="UP000694865">
    <property type="component" value="Unplaced"/>
</dbReference>
<keyword evidence="7 8" id="KW-0472">Membrane</keyword>
<dbReference type="SUPFAM" id="SSF90123">
    <property type="entry name" value="ABC transporter transmembrane region"/>
    <property type="match status" value="1"/>
</dbReference>
<dbReference type="Pfam" id="PF06472">
    <property type="entry name" value="ABC_membrane_2"/>
    <property type="match status" value="1"/>
</dbReference>
<evidence type="ECO:0000313" key="11">
    <source>
        <dbReference type="Proteomes" id="UP000694865"/>
    </source>
</evidence>
<dbReference type="SMART" id="SM00382">
    <property type="entry name" value="AAA"/>
    <property type="match status" value="1"/>
</dbReference>
<dbReference type="InterPro" id="IPR036640">
    <property type="entry name" value="ABC1_TM_sf"/>
</dbReference>
<dbReference type="PANTHER" id="PTHR11384:SF59">
    <property type="entry name" value="LYSOSOMAL COBALAMIN TRANSPORTER ABCD4"/>
    <property type="match status" value="1"/>
</dbReference>
<name>A0ABM0GX26_SACKO</name>
<feature type="transmembrane region" description="Helical" evidence="8">
    <location>
        <begin position="185"/>
        <end position="207"/>
    </location>
</feature>
<dbReference type="InterPro" id="IPR050835">
    <property type="entry name" value="ABC_transporter_sub-D"/>
</dbReference>
<accession>A0ABM0GX26</accession>
<dbReference type="InterPro" id="IPR011527">
    <property type="entry name" value="ABC1_TM_dom"/>
</dbReference>
<dbReference type="PANTHER" id="PTHR11384">
    <property type="entry name" value="ATP-BINDING CASSETTE, SUB-FAMILY D MEMBER"/>
    <property type="match status" value="1"/>
</dbReference>
<evidence type="ECO:0000256" key="7">
    <source>
        <dbReference type="ARBA" id="ARBA00023136"/>
    </source>
</evidence>
<feature type="transmembrane region" description="Helical" evidence="8">
    <location>
        <begin position="40"/>
        <end position="63"/>
    </location>
</feature>
<dbReference type="PROSITE" id="PS50893">
    <property type="entry name" value="ABC_TRANSPORTER_2"/>
    <property type="match status" value="1"/>
</dbReference>
<dbReference type="GeneID" id="100378685"/>
<keyword evidence="2" id="KW-0813">Transport</keyword>
<dbReference type="InterPro" id="IPR017871">
    <property type="entry name" value="ABC_transporter-like_CS"/>
</dbReference>
<evidence type="ECO:0000259" key="10">
    <source>
        <dbReference type="PROSITE" id="PS50929"/>
    </source>
</evidence>
<keyword evidence="3 8" id="KW-0812">Transmembrane</keyword>
<feature type="transmembrane region" description="Helical" evidence="8">
    <location>
        <begin position="160"/>
        <end position="179"/>
    </location>
</feature>
<evidence type="ECO:0000256" key="3">
    <source>
        <dbReference type="ARBA" id="ARBA00022692"/>
    </source>
</evidence>
<evidence type="ECO:0000256" key="1">
    <source>
        <dbReference type="ARBA" id="ARBA00008575"/>
    </source>
</evidence>
<dbReference type="Gene3D" id="1.20.1560.10">
    <property type="entry name" value="ABC transporter type 1, transmembrane domain"/>
    <property type="match status" value="1"/>
</dbReference>
<dbReference type="InterPro" id="IPR027417">
    <property type="entry name" value="P-loop_NTPase"/>
</dbReference>
<feature type="transmembrane region" description="Helical" evidence="8">
    <location>
        <begin position="279"/>
        <end position="300"/>
    </location>
</feature>
<reference evidence="12" key="1">
    <citation type="submission" date="2025-08" db="UniProtKB">
        <authorList>
            <consortium name="RefSeq"/>
        </authorList>
    </citation>
    <scope>IDENTIFICATION</scope>
    <source>
        <tissue evidence="12">Testes</tissue>
    </source>
</reference>
<feature type="domain" description="ABC transporter" evidence="9">
    <location>
        <begin position="411"/>
        <end position="641"/>
    </location>
</feature>
<evidence type="ECO:0000256" key="4">
    <source>
        <dbReference type="ARBA" id="ARBA00022741"/>
    </source>
</evidence>
<sequence>MVACCSSKDSSAPQSYKCDWLFVKRFWCLLKIMFPRWKSVSVLLVVLLVIVSLMQQFIIYWVGLIPSQYYAVLGEKDEEGFKELVPKSLYLIIAVAIARSANQYLCDILYLFWRQYLTSWLHNKYFKKFVYYQLNVMLQSNIDNVDQRITQDVDRLCRQFSQCIAVILISPFTIGYYTWKCYESTGWIGPVAIYAYFILGTIINKFIMSPVVDLTFKQEKNEGIFRFRHMQIRVNSEAIAFFRAEELEAEKTNRKLHNLLNVQQTLINWDLWLNFSVNMFNYIGSILSYLIISIPIFLGVYDHLTPTELSSLISAVSFVSMYLIFCFSSLINLSSKISDIAGYSHRIGELREQLLILEKEYDSRALDKNSDAETDTTLLVPSAVINEAENDRKDDSSVDEDSLKENQNKAFHLCEVSYSPPNCNHTLVRDLNMEIARGEDILIVGSTGSGKTSLLRVLGGLWPVECGDVQRFMKLGPQGILYLPQRPYLTDGTLREQICYPDRVTPQAKCDTSENSLLHNYLCVVGLGPLVDRVGGIDEGEDVYWTDELSPGEMQRLSFARLFYHKPSIAILDEATSAISHETEDLLYRVCKDMGMTVISVGHRTSLQKFHSTMLTLDGEGGWTLSSISEEKVDLKYDTKL</sequence>
<dbReference type="PROSITE" id="PS00211">
    <property type="entry name" value="ABC_TRANSPORTER_1"/>
    <property type="match status" value="1"/>
</dbReference>
<organism evidence="11 12">
    <name type="scientific">Saccoglossus kowalevskii</name>
    <name type="common">Acorn worm</name>
    <dbReference type="NCBI Taxonomy" id="10224"/>
    <lineage>
        <taxon>Eukaryota</taxon>
        <taxon>Metazoa</taxon>
        <taxon>Hemichordata</taxon>
        <taxon>Enteropneusta</taxon>
        <taxon>Harrimaniidae</taxon>
        <taxon>Saccoglossus</taxon>
    </lineage>
</organism>
<proteinExistence type="inferred from homology"/>
<evidence type="ECO:0000256" key="6">
    <source>
        <dbReference type="ARBA" id="ARBA00022989"/>
    </source>
</evidence>
<dbReference type="Gene3D" id="3.40.50.300">
    <property type="entry name" value="P-loop containing nucleotide triphosphate hydrolases"/>
    <property type="match status" value="1"/>
</dbReference>
<evidence type="ECO:0000256" key="5">
    <source>
        <dbReference type="ARBA" id="ARBA00022840"/>
    </source>
</evidence>
<feature type="transmembrane region" description="Helical" evidence="8">
    <location>
        <begin position="312"/>
        <end position="333"/>
    </location>
</feature>
<keyword evidence="4" id="KW-0547">Nucleotide-binding</keyword>
<comment type="similarity">
    <text evidence="1">Belongs to the ABC transporter superfamily. ABCD family. Peroxisomal fatty acyl CoA transporter (TC 3.A.1.203) subfamily.</text>
</comment>
<dbReference type="PROSITE" id="PS50929">
    <property type="entry name" value="ABC_TM1F"/>
    <property type="match status" value="1"/>
</dbReference>
<dbReference type="CDD" id="cd03223">
    <property type="entry name" value="ABCD_peroxisomal_ALDP"/>
    <property type="match status" value="1"/>
</dbReference>
<dbReference type="SUPFAM" id="SSF52540">
    <property type="entry name" value="P-loop containing nucleoside triphosphate hydrolases"/>
    <property type="match status" value="1"/>
</dbReference>
<dbReference type="Pfam" id="PF00005">
    <property type="entry name" value="ABC_tran"/>
    <property type="match status" value="1"/>
</dbReference>
<feature type="domain" description="ABC transmembrane type-1" evidence="10">
    <location>
        <begin position="42"/>
        <end position="335"/>
    </location>
</feature>
<evidence type="ECO:0000313" key="12">
    <source>
        <dbReference type="RefSeq" id="XP_002739244.1"/>
    </source>
</evidence>
<evidence type="ECO:0000256" key="2">
    <source>
        <dbReference type="ARBA" id="ARBA00022448"/>
    </source>
</evidence>
<evidence type="ECO:0000256" key="8">
    <source>
        <dbReference type="SAM" id="Phobius"/>
    </source>
</evidence>
<dbReference type="RefSeq" id="XP_002739244.1">
    <property type="nucleotide sequence ID" value="XM_002739198.1"/>
</dbReference>
<protein>
    <submittedName>
        <fullName evidence="12">ATP-binding cassette sub-family D member 4-like</fullName>
    </submittedName>
</protein>
<gene>
    <name evidence="12" type="primary">LOC100378685</name>
</gene>
<dbReference type="InterPro" id="IPR003593">
    <property type="entry name" value="AAA+_ATPase"/>
</dbReference>
<keyword evidence="11" id="KW-1185">Reference proteome</keyword>
<keyword evidence="6 8" id="KW-1133">Transmembrane helix</keyword>